<dbReference type="GO" id="GO:0008270">
    <property type="term" value="F:zinc ion binding"/>
    <property type="evidence" value="ECO:0007669"/>
    <property type="project" value="UniProtKB-KW"/>
</dbReference>
<dbReference type="GO" id="GO:0003682">
    <property type="term" value="F:chromatin binding"/>
    <property type="evidence" value="ECO:0007669"/>
    <property type="project" value="TreeGrafter"/>
</dbReference>
<dbReference type="InterPro" id="IPR016197">
    <property type="entry name" value="Chromo-like_dom_sf"/>
</dbReference>
<evidence type="ECO:0000256" key="6">
    <source>
        <dbReference type="ARBA" id="ARBA00022833"/>
    </source>
</evidence>
<dbReference type="SMART" id="SM00298">
    <property type="entry name" value="CHROMO"/>
    <property type="match status" value="1"/>
</dbReference>
<evidence type="ECO:0000256" key="2">
    <source>
        <dbReference type="ARBA" id="ARBA00013184"/>
    </source>
</evidence>
<dbReference type="PANTHER" id="PTHR10615:SF209">
    <property type="entry name" value="HISTONE ACETYLTRANSFERASE OF THE MYST FAMILY 1"/>
    <property type="match status" value="1"/>
</dbReference>
<evidence type="ECO:0000256" key="12">
    <source>
        <dbReference type="ARBA" id="ARBA00023315"/>
    </source>
</evidence>
<dbReference type="Gene3D" id="3.30.60.60">
    <property type="entry name" value="N-acetyl transferase-like"/>
    <property type="match status" value="1"/>
</dbReference>
<dbReference type="FunFam" id="2.30.30.140:FF:000067">
    <property type="entry name" value="Histone acetyltransferase"/>
    <property type="match status" value="1"/>
</dbReference>
<feature type="region of interest" description="Disordered" evidence="13">
    <location>
        <begin position="1"/>
        <end position="46"/>
    </location>
</feature>
<evidence type="ECO:0000313" key="15">
    <source>
        <dbReference type="EMBL" id="KAF3503339.1"/>
    </source>
</evidence>
<dbReference type="InterPro" id="IPR016181">
    <property type="entry name" value="Acyl_CoA_acyltransferase"/>
</dbReference>
<evidence type="ECO:0000256" key="11">
    <source>
        <dbReference type="ARBA" id="ARBA00023163"/>
    </source>
</evidence>
<dbReference type="FunFam" id="3.30.60.60:FF:000001">
    <property type="entry name" value="Histone acetyltransferase"/>
    <property type="match status" value="1"/>
</dbReference>
<dbReference type="PROSITE" id="PS51726">
    <property type="entry name" value="MYST_HAT"/>
    <property type="match status" value="1"/>
</dbReference>
<evidence type="ECO:0000313" key="16">
    <source>
        <dbReference type="Proteomes" id="UP000712600"/>
    </source>
</evidence>
<dbReference type="GO" id="GO:0006357">
    <property type="term" value="P:regulation of transcription by RNA polymerase II"/>
    <property type="evidence" value="ECO:0007669"/>
    <property type="project" value="TreeGrafter"/>
</dbReference>
<evidence type="ECO:0000256" key="1">
    <source>
        <dbReference type="ARBA" id="ARBA00010107"/>
    </source>
</evidence>
<dbReference type="InterPro" id="IPR050603">
    <property type="entry name" value="MYST_HAT"/>
</dbReference>
<dbReference type="GO" id="GO:0000785">
    <property type="term" value="C:chromatin"/>
    <property type="evidence" value="ECO:0007669"/>
    <property type="project" value="TreeGrafter"/>
</dbReference>
<proteinExistence type="inferred from homology"/>
<protein>
    <recommendedName>
        <fullName evidence="2">histone acetyltransferase</fullName>
        <ecNumber evidence="2">2.3.1.48</ecNumber>
    </recommendedName>
</protein>
<keyword evidence="4" id="KW-0479">Metal-binding</keyword>
<dbReference type="GO" id="GO:0004402">
    <property type="term" value="F:histone acetyltransferase activity"/>
    <property type="evidence" value="ECO:0007669"/>
    <property type="project" value="InterPro"/>
</dbReference>
<dbReference type="EC" id="2.3.1.48" evidence="2"/>
<dbReference type="EMBL" id="QGKX02001621">
    <property type="protein sequence ID" value="KAF3503339.1"/>
    <property type="molecule type" value="Genomic_DNA"/>
</dbReference>
<evidence type="ECO:0000256" key="5">
    <source>
        <dbReference type="ARBA" id="ARBA00022771"/>
    </source>
</evidence>
<accession>A0A8S9NQG7</accession>
<keyword evidence="5" id="KW-0863">Zinc-finger</keyword>
<keyword evidence="3" id="KW-0808">Transferase</keyword>
<evidence type="ECO:0000256" key="9">
    <source>
        <dbReference type="ARBA" id="ARBA00023015"/>
    </source>
</evidence>
<dbReference type="InterPro" id="IPR040706">
    <property type="entry name" value="Zf-MYST"/>
</dbReference>
<name>A0A8S9NQG7_BRACR</name>
<reference evidence="15" key="1">
    <citation type="submission" date="2019-12" db="EMBL/GenBank/DDBJ databases">
        <title>Genome sequencing and annotation of Brassica cretica.</title>
        <authorList>
            <person name="Studholme D.J."/>
            <person name="Sarris P."/>
        </authorList>
    </citation>
    <scope>NUCLEOTIDE SEQUENCE</scope>
    <source>
        <strain evidence="15">PFS-109/04</strain>
        <tissue evidence="15">Leaf</tissue>
    </source>
</reference>
<evidence type="ECO:0000256" key="3">
    <source>
        <dbReference type="ARBA" id="ARBA00022679"/>
    </source>
</evidence>
<feature type="compositionally biased region" description="Polar residues" evidence="13">
    <location>
        <begin position="1"/>
        <end position="40"/>
    </location>
</feature>
<evidence type="ECO:0000256" key="10">
    <source>
        <dbReference type="ARBA" id="ARBA00023159"/>
    </source>
</evidence>
<sequence>MGSSANTETTNFTAASPSSNHNHPPTTVAASNPNHTPSELDSSKKRRTGMLLPLEVGTRVSCLWRDGKYHPVKVIERRKNHSDGNNEYEYYVHYTEFNRRLDEWIRLDQLDLDSVECALDEKVEDKVTSLKMTRHQKRKIDETHVEGHEELDAASLREHEEFTKVKNIATIELGKYEIETWYFSPFPPEYNDCVKLFFCEFCLNFMKRKEQLFY</sequence>
<dbReference type="Pfam" id="PF17772">
    <property type="entry name" value="zf-MYST"/>
    <property type="match status" value="1"/>
</dbReference>
<feature type="domain" description="MYST-type HAT" evidence="14">
    <location>
        <begin position="163"/>
        <end position="214"/>
    </location>
</feature>
<evidence type="ECO:0000256" key="4">
    <source>
        <dbReference type="ARBA" id="ARBA00022723"/>
    </source>
</evidence>
<dbReference type="Pfam" id="PF11717">
    <property type="entry name" value="Tudor-knot"/>
    <property type="match status" value="1"/>
</dbReference>
<keyword evidence="12" id="KW-0012">Acyltransferase</keyword>
<dbReference type="GO" id="GO:0003712">
    <property type="term" value="F:transcription coregulator activity"/>
    <property type="evidence" value="ECO:0007669"/>
    <property type="project" value="TreeGrafter"/>
</dbReference>
<dbReference type="SUPFAM" id="SSF54160">
    <property type="entry name" value="Chromo domain-like"/>
    <property type="match status" value="1"/>
</dbReference>
<dbReference type="InterPro" id="IPR025995">
    <property type="entry name" value="Tudor-knot"/>
</dbReference>
<evidence type="ECO:0000256" key="7">
    <source>
        <dbReference type="ARBA" id="ARBA00022853"/>
    </source>
</evidence>
<dbReference type="PANTHER" id="PTHR10615">
    <property type="entry name" value="HISTONE ACETYLTRANSFERASE"/>
    <property type="match status" value="1"/>
</dbReference>
<gene>
    <name evidence="15" type="ORF">F2Q69_00040161</name>
</gene>
<keyword evidence="10" id="KW-0010">Activator</keyword>
<dbReference type="InterPro" id="IPR002717">
    <property type="entry name" value="HAT_MYST-type"/>
</dbReference>
<dbReference type="Proteomes" id="UP000712600">
    <property type="component" value="Unassembled WGS sequence"/>
</dbReference>
<dbReference type="GO" id="GO:0005634">
    <property type="term" value="C:nucleus"/>
    <property type="evidence" value="ECO:0007669"/>
    <property type="project" value="UniProtKB-ARBA"/>
</dbReference>
<evidence type="ECO:0000256" key="8">
    <source>
        <dbReference type="ARBA" id="ARBA00022990"/>
    </source>
</evidence>
<keyword evidence="9" id="KW-0805">Transcription regulation</keyword>
<dbReference type="InterPro" id="IPR000953">
    <property type="entry name" value="Chromo/chromo_shadow_dom"/>
</dbReference>
<dbReference type="Gene3D" id="2.30.30.140">
    <property type="match status" value="1"/>
</dbReference>
<keyword evidence="7" id="KW-0156">Chromatin regulator</keyword>
<evidence type="ECO:0000259" key="14">
    <source>
        <dbReference type="PROSITE" id="PS51726"/>
    </source>
</evidence>
<keyword evidence="8" id="KW-0007">Acetylation</keyword>
<keyword evidence="11" id="KW-0804">Transcription</keyword>
<organism evidence="15 16">
    <name type="scientific">Brassica cretica</name>
    <name type="common">Mustard</name>
    <dbReference type="NCBI Taxonomy" id="69181"/>
    <lineage>
        <taxon>Eukaryota</taxon>
        <taxon>Viridiplantae</taxon>
        <taxon>Streptophyta</taxon>
        <taxon>Embryophyta</taxon>
        <taxon>Tracheophyta</taxon>
        <taxon>Spermatophyta</taxon>
        <taxon>Magnoliopsida</taxon>
        <taxon>eudicotyledons</taxon>
        <taxon>Gunneridae</taxon>
        <taxon>Pentapetalae</taxon>
        <taxon>rosids</taxon>
        <taxon>malvids</taxon>
        <taxon>Brassicales</taxon>
        <taxon>Brassicaceae</taxon>
        <taxon>Brassiceae</taxon>
        <taxon>Brassica</taxon>
    </lineage>
</organism>
<comment type="caution">
    <text evidence="15">The sequence shown here is derived from an EMBL/GenBank/DDBJ whole genome shotgun (WGS) entry which is preliminary data.</text>
</comment>
<comment type="similarity">
    <text evidence="1">Belongs to the MYST (SAS/MOZ) family.</text>
</comment>
<dbReference type="CDD" id="cd18642">
    <property type="entry name" value="CBD_MOF_like"/>
    <property type="match status" value="1"/>
</dbReference>
<dbReference type="AlphaFoldDB" id="A0A8S9NQG7"/>
<evidence type="ECO:0000256" key="13">
    <source>
        <dbReference type="SAM" id="MobiDB-lite"/>
    </source>
</evidence>
<keyword evidence="6" id="KW-0862">Zinc</keyword>
<dbReference type="SUPFAM" id="SSF55729">
    <property type="entry name" value="Acyl-CoA N-acyltransferases (Nat)"/>
    <property type="match status" value="1"/>
</dbReference>